<evidence type="ECO:0000256" key="6">
    <source>
        <dbReference type="SAM" id="MobiDB-lite"/>
    </source>
</evidence>
<feature type="compositionally biased region" description="Polar residues" evidence="6">
    <location>
        <begin position="583"/>
        <end position="597"/>
    </location>
</feature>
<keyword evidence="5" id="KW-0067">ATP-binding</keyword>
<feature type="region of interest" description="Disordered" evidence="6">
    <location>
        <begin position="682"/>
        <end position="714"/>
    </location>
</feature>
<dbReference type="PROSITE" id="PS00108">
    <property type="entry name" value="PROTEIN_KINASE_ST"/>
    <property type="match status" value="1"/>
</dbReference>
<dbReference type="SUPFAM" id="SSF56112">
    <property type="entry name" value="Protein kinase-like (PK-like)"/>
    <property type="match status" value="1"/>
</dbReference>
<keyword evidence="3" id="KW-0547">Nucleotide-binding</keyword>
<dbReference type="GO" id="GO:0000226">
    <property type="term" value="P:microtubule cytoskeleton organization"/>
    <property type="evidence" value="ECO:0007669"/>
    <property type="project" value="TreeGrafter"/>
</dbReference>
<evidence type="ECO:0000256" key="2">
    <source>
        <dbReference type="ARBA" id="ARBA00022679"/>
    </source>
</evidence>
<comment type="caution">
    <text evidence="8">The sequence shown here is derived from an EMBL/GenBank/DDBJ whole genome shotgun (WGS) entry which is preliminary data.</text>
</comment>
<sequence>MSSRARQPSASVKDIGFVGLRSSMTLEEVDCEKRGYRLTKTVLGTGVYAKVKLAYVMESKVEKDKRLADDLDKKGHNMVAIKVVCKKKAPPEYLSKFMPREIDSLNATCRHHNVIQLYETFHTEAKIYLVMEYASRGDLLDFINSRSRLGIGIGEKLAKHLFRQIAEGVAHCHRRNVVHRDLKCENILLDQDNIVKVSDFGFATRYPKNKCDLLSTFCGSYAYAAPEILQAQKYDGRSADVWSMGVILFAMVCGRLPFNDRSLHSLIVETKTKLAFPSKVTCSADCQHIIRSILAWDPRKRITIPQLFTHVWLTGEMAKVSSVNARSIIEKSPLTLTSIQKEIERVLEEHKISQPERSTPVKQTEVYRAPKTPVPKHGWSSSGNTPEPYAAAKLLHKRDYRLPSKSPGPQAIKIDSPGIETSNMHPPRGSTPCPRSFTPSPQPQMPKKQELAGKVAEILTESGYQTRPTNLSRGTYVVMNKALQATQRSAQTRNEIRGNTQRVWKYVAKSSSNKRMGLTPTKVSDVTPLPKSKDQTQANTNLTSVSLNTVALSPPATEKLVKTALPWRQGNLLHRGPARNPLMKSQQTKSALPTQAQTTTRLESARISRSKMTEATKTCKPYFMNLAIQENSNGRAGVQRIPASRVGSERYPETKREHTRSGSVLNGFRLKNGEGRVYSGSFREVSSRSGSQHGYASGNTDKKHVRFQEDSRQI</sequence>
<evidence type="ECO:0000256" key="5">
    <source>
        <dbReference type="ARBA" id="ARBA00022840"/>
    </source>
</evidence>
<dbReference type="Proteomes" id="UP000225706">
    <property type="component" value="Unassembled WGS sequence"/>
</dbReference>
<organism evidence="8 9">
    <name type="scientific">Stylophora pistillata</name>
    <name type="common">Smooth cauliflower coral</name>
    <dbReference type="NCBI Taxonomy" id="50429"/>
    <lineage>
        <taxon>Eukaryota</taxon>
        <taxon>Metazoa</taxon>
        <taxon>Cnidaria</taxon>
        <taxon>Anthozoa</taxon>
        <taxon>Hexacorallia</taxon>
        <taxon>Scleractinia</taxon>
        <taxon>Astrocoeniina</taxon>
        <taxon>Pocilloporidae</taxon>
        <taxon>Stylophora</taxon>
    </lineage>
</organism>
<gene>
    <name evidence="8" type="primary">Tssk5</name>
    <name evidence="8" type="ORF">AWC38_SpisGene4080</name>
</gene>
<dbReference type="GO" id="GO:0005737">
    <property type="term" value="C:cytoplasm"/>
    <property type="evidence" value="ECO:0007669"/>
    <property type="project" value="TreeGrafter"/>
</dbReference>
<feature type="domain" description="Protein kinase" evidence="7">
    <location>
        <begin position="37"/>
        <end position="313"/>
    </location>
</feature>
<feature type="region of interest" description="Disordered" evidence="6">
    <location>
        <begin position="576"/>
        <end position="597"/>
    </location>
</feature>
<dbReference type="GO" id="GO:0050321">
    <property type="term" value="F:tau-protein kinase activity"/>
    <property type="evidence" value="ECO:0007669"/>
    <property type="project" value="TreeGrafter"/>
</dbReference>
<protein>
    <submittedName>
        <fullName evidence="8">Testis-specific serine/threonine-protein kinase 5</fullName>
    </submittedName>
</protein>
<evidence type="ECO:0000313" key="9">
    <source>
        <dbReference type="Proteomes" id="UP000225706"/>
    </source>
</evidence>
<keyword evidence="1" id="KW-0723">Serine/threonine-protein kinase</keyword>
<feature type="compositionally biased region" description="Basic and acidic residues" evidence="6">
    <location>
        <begin position="700"/>
        <end position="714"/>
    </location>
</feature>
<feature type="region of interest" description="Disordered" evidence="6">
    <location>
        <begin position="401"/>
        <end position="446"/>
    </location>
</feature>
<name>A0A2B4SR78_STYPI</name>
<dbReference type="InterPro" id="IPR000719">
    <property type="entry name" value="Prot_kinase_dom"/>
</dbReference>
<feature type="compositionally biased region" description="Polar residues" evidence="6">
    <location>
        <begin position="687"/>
        <end position="699"/>
    </location>
</feature>
<dbReference type="AlphaFoldDB" id="A0A2B4SR78"/>
<dbReference type="PANTHER" id="PTHR24346:SF82">
    <property type="entry name" value="KP78A-RELATED"/>
    <property type="match status" value="1"/>
</dbReference>
<proteinExistence type="predicted"/>
<evidence type="ECO:0000256" key="3">
    <source>
        <dbReference type="ARBA" id="ARBA00022741"/>
    </source>
</evidence>
<evidence type="ECO:0000256" key="1">
    <source>
        <dbReference type="ARBA" id="ARBA00022527"/>
    </source>
</evidence>
<dbReference type="Pfam" id="PF00069">
    <property type="entry name" value="Pkinase"/>
    <property type="match status" value="1"/>
</dbReference>
<reference evidence="9" key="1">
    <citation type="journal article" date="2017" name="bioRxiv">
        <title>Comparative analysis of the genomes of Stylophora pistillata and Acropora digitifera provides evidence for extensive differences between species of corals.</title>
        <authorList>
            <person name="Voolstra C.R."/>
            <person name="Li Y."/>
            <person name="Liew Y.J."/>
            <person name="Baumgarten S."/>
            <person name="Zoccola D."/>
            <person name="Flot J.-F."/>
            <person name="Tambutte S."/>
            <person name="Allemand D."/>
            <person name="Aranda M."/>
        </authorList>
    </citation>
    <scope>NUCLEOTIDE SEQUENCE [LARGE SCALE GENOMIC DNA]</scope>
</reference>
<dbReference type="PANTHER" id="PTHR24346">
    <property type="entry name" value="MAP/MICROTUBULE AFFINITY-REGULATING KINASE"/>
    <property type="match status" value="1"/>
</dbReference>
<keyword evidence="4 8" id="KW-0418">Kinase</keyword>
<accession>A0A2B4SR78</accession>
<dbReference type="EMBL" id="LSMT01000040">
    <property type="protein sequence ID" value="PFX31108.1"/>
    <property type="molecule type" value="Genomic_DNA"/>
</dbReference>
<dbReference type="GO" id="GO:0035556">
    <property type="term" value="P:intracellular signal transduction"/>
    <property type="evidence" value="ECO:0007669"/>
    <property type="project" value="TreeGrafter"/>
</dbReference>
<keyword evidence="2" id="KW-0808">Transferase</keyword>
<dbReference type="PROSITE" id="PS50011">
    <property type="entry name" value="PROTEIN_KINASE_DOM"/>
    <property type="match status" value="1"/>
</dbReference>
<dbReference type="InterPro" id="IPR011009">
    <property type="entry name" value="Kinase-like_dom_sf"/>
</dbReference>
<feature type="region of interest" description="Disordered" evidence="6">
    <location>
        <begin position="515"/>
        <end position="536"/>
    </location>
</feature>
<dbReference type="STRING" id="50429.A0A2B4SR78"/>
<dbReference type="FunFam" id="1.10.510.10:FF:000944">
    <property type="entry name" value="Testis-specific serine/threonine-protein kinase 5"/>
    <property type="match status" value="1"/>
</dbReference>
<evidence type="ECO:0000259" key="7">
    <source>
        <dbReference type="PROSITE" id="PS50011"/>
    </source>
</evidence>
<dbReference type="Gene3D" id="1.10.510.10">
    <property type="entry name" value="Transferase(Phosphotransferase) domain 1"/>
    <property type="match status" value="1"/>
</dbReference>
<evidence type="ECO:0000313" key="8">
    <source>
        <dbReference type="EMBL" id="PFX31108.1"/>
    </source>
</evidence>
<dbReference type="SMART" id="SM00220">
    <property type="entry name" value="S_TKc"/>
    <property type="match status" value="1"/>
</dbReference>
<dbReference type="GO" id="GO:0005524">
    <property type="term" value="F:ATP binding"/>
    <property type="evidence" value="ECO:0007669"/>
    <property type="project" value="UniProtKB-KW"/>
</dbReference>
<keyword evidence="9" id="KW-1185">Reference proteome</keyword>
<evidence type="ECO:0000256" key="4">
    <source>
        <dbReference type="ARBA" id="ARBA00022777"/>
    </source>
</evidence>
<dbReference type="InterPro" id="IPR008271">
    <property type="entry name" value="Ser/Thr_kinase_AS"/>
</dbReference>
<dbReference type="OrthoDB" id="5984109at2759"/>